<evidence type="ECO:0000313" key="2">
    <source>
        <dbReference type="Proteomes" id="UP000637578"/>
    </source>
</evidence>
<dbReference type="GO" id="GO:0005829">
    <property type="term" value="C:cytosol"/>
    <property type="evidence" value="ECO:0007669"/>
    <property type="project" value="TreeGrafter"/>
</dbReference>
<dbReference type="EMBL" id="BMMK01000002">
    <property type="protein sequence ID" value="GGM38637.1"/>
    <property type="molecule type" value="Genomic_DNA"/>
</dbReference>
<dbReference type="InterPro" id="IPR023198">
    <property type="entry name" value="PGP-like_dom2"/>
</dbReference>
<dbReference type="GO" id="GO:0008967">
    <property type="term" value="F:phosphoglycolate phosphatase activity"/>
    <property type="evidence" value="ECO:0007669"/>
    <property type="project" value="TreeGrafter"/>
</dbReference>
<dbReference type="Pfam" id="PF12710">
    <property type="entry name" value="HAD"/>
    <property type="match status" value="1"/>
</dbReference>
<dbReference type="Gene3D" id="1.10.150.240">
    <property type="entry name" value="Putative phosphatase, domain 2"/>
    <property type="match status" value="1"/>
</dbReference>
<name>A0A8J3CAD1_9PSEU</name>
<sequence length="232" mass="24202">MRNLTRLVLWDIDLTLVSALGIGVDWYGHALREVAGVELVHLPVFAGRTERAITTQLLEQHGLEATDETIEAMFAAMTAVADEQWHLLPKGGHALPGAAAALAALAEQAGVLQSLVTGNLPALAYYKLTAFELNQHIDFEIGGYGSLSVHRPDLVAAAVASAQRKHGNGYPPESVVVLGDTPHDVDAALAHGATAIGVASGHSSVEELRAAGAHAVLPDLADTNAVVRAVLA</sequence>
<dbReference type="GO" id="GO:0006281">
    <property type="term" value="P:DNA repair"/>
    <property type="evidence" value="ECO:0007669"/>
    <property type="project" value="TreeGrafter"/>
</dbReference>
<organism evidence="1 2">
    <name type="scientific">Longimycelium tulufanense</name>
    <dbReference type="NCBI Taxonomy" id="907463"/>
    <lineage>
        <taxon>Bacteria</taxon>
        <taxon>Bacillati</taxon>
        <taxon>Actinomycetota</taxon>
        <taxon>Actinomycetes</taxon>
        <taxon>Pseudonocardiales</taxon>
        <taxon>Pseudonocardiaceae</taxon>
        <taxon>Longimycelium</taxon>
    </lineage>
</organism>
<dbReference type="PANTHER" id="PTHR43434:SF1">
    <property type="entry name" value="PHOSPHOGLYCOLATE PHOSPHATASE"/>
    <property type="match status" value="1"/>
</dbReference>
<dbReference type="Gene3D" id="3.40.50.1000">
    <property type="entry name" value="HAD superfamily/HAD-like"/>
    <property type="match status" value="1"/>
</dbReference>
<dbReference type="InterPro" id="IPR050155">
    <property type="entry name" value="HAD-like_hydrolase_sf"/>
</dbReference>
<dbReference type="RefSeq" id="WP_308424711.1">
    <property type="nucleotide sequence ID" value="NZ_BMMK01000002.1"/>
</dbReference>
<gene>
    <name evidence="1" type="ORF">GCM10012275_06960</name>
</gene>
<reference evidence="1" key="1">
    <citation type="journal article" date="2014" name="Int. J. Syst. Evol. Microbiol.">
        <title>Complete genome sequence of Corynebacterium casei LMG S-19264T (=DSM 44701T), isolated from a smear-ripened cheese.</title>
        <authorList>
            <consortium name="US DOE Joint Genome Institute (JGI-PGF)"/>
            <person name="Walter F."/>
            <person name="Albersmeier A."/>
            <person name="Kalinowski J."/>
            <person name="Ruckert C."/>
        </authorList>
    </citation>
    <scope>NUCLEOTIDE SEQUENCE</scope>
    <source>
        <strain evidence="1">CGMCC 4.5737</strain>
    </source>
</reference>
<evidence type="ECO:0000313" key="1">
    <source>
        <dbReference type="EMBL" id="GGM38637.1"/>
    </source>
</evidence>
<dbReference type="Proteomes" id="UP000637578">
    <property type="component" value="Unassembled WGS sequence"/>
</dbReference>
<keyword evidence="2" id="KW-1185">Reference proteome</keyword>
<reference evidence="1" key="2">
    <citation type="submission" date="2020-09" db="EMBL/GenBank/DDBJ databases">
        <authorList>
            <person name="Sun Q."/>
            <person name="Zhou Y."/>
        </authorList>
    </citation>
    <scope>NUCLEOTIDE SEQUENCE</scope>
    <source>
        <strain evidence="1">CGMCC 4.5737</strain>
    </source>
</reference>
<protein>
    <submittedName>
        <fullName evidence="1">Haloacid dehalogenase</fullName>
    </submittedName>
</protein>
<proteinExistence type="predicted"/>
<dbReference type="PANTHER" id="PTHR43434">
    <property type="entry name" value="PHOSPHOGLYCOLATE PHOSPHATASE"/>
    <property type="match status" value="1"/>
</dbReference>
<dbReference type="AlphaFoldDB" id="A0A8J3CAD1"/>
<dbReference type="SUPFAM" id="SSF56784">
    <property type="entry name" value="HAD-like"/>
    <property type="match status" value="1"/>
</dbReference>
<comment type="caution">
    <text evidence="1">The sequence shown here is derived from an EMBL/GenBank/DDBJ whole genome shotgun (WGS) entry which is preliminary data.</text>
</comment>
<accession>A0A8J3CAD1</accession>
<dbReference type="InterPro" id="IPR036412">
    <property type="entry name" value="HAD-like_sf"/>
</dbReference>
<dbReference type="InterPro" id="IPR023214">
    <property type="entry name" value="HAD_sf"/>
</dbReference>